<sequence length="699" mass="80000">MFIRSRKASVENKVFLGSYTVLLAMMLRVVYFQGAIDKNSIPIVLKSKKSSNLCLRLLLHLLNESFSSPKINGPQCFENVLAFSRMSTLYKQCVKFVNDKESTLPFLTHWLNEILMHACISPDALMDILQSVEDLGSGDKASIIPGRSSVYDTCLRRMRSLYQGAHFETLAQINEYICGYMLRYGNLENLFKNSDNIIAHEINTSKSLHLMLGQISPELFFSYGALNHAGLQPSRIDGAEQSVIRDYQTCYLRCIHLHRYDLATAHLHRFFDHAIAQKGHYVLEYHEYALMYTAALQIAVIYFLRGHTEMARLAFHEGFRIALQNLDSKYSTLALCWLHYIAPGLEKDSSLSAITQSGLLRDVPKSAHELTRSLSNATQDPYQSVQMPQVKMDISLYSLGSFWPRLRGGNFIAGSRALELRHALECSNWRIHLNADYAKGALTHVFQKRKIAIDRSIGLIWNGSGHFNMAALNLLISRRVGLPWMLKSKLAVEQKMDDRLASKNVSQPLRWLNKRASLENWSNECLSRSYLFTIQDSLPENKSEIITHLNQLKRAFQSKTNESSQKYNDVHTTSHGSLSYLSNFREHVNTIDDQHVHSELFLAEKFLTNSNFAQSKMLFFMIMPKLIEHGPLIFEARAWFGLAKCEVLALNKRRETYTHKSLRKTALYLERALAASKRAQNLHLAQLVTCFKEYIFCDV</sequence>
<reference evidence="8" key="1">
    <citation type="submission" date="2021-01" db="EMBL/GenBank/DDBJ databases">
        <authorList>
            <person name="Corre E."/>
            <person name="Pelletier E."/>
            <person name="Niang G."/>
            <person name="Scheremetjew M."/>
            <person name="Finn R."/>
            <person name="Kale V."/>
            <person name="Holt S."/>
            <person name="Cochrane G."/>
            <person name="Meng A."/>
            <person name="Brown T."/>
            <person name="Cohen L."/>
        </authorList>
    </citation>
    <scope>NUCLEOTIDE SEQUENCE</scope>
    <source>
        <strain evidence="8">CCMP1510</strain>
    </source>
</reference>
<organism evidence="8">
    <name type="scientific">Aureoumbra lagunensis</name>
    <dbReference type="NCBI Taxonomy" id="44058"/>
    <lineage>
        <taxon>Eukaryota</taxon>
        <taxon>Sar</taxon>
        <taxon>Stramenopiles</taxon>
        <taxon>Ochrophyta</taxon>
        <taxon>Pelagophyceae</taxon>
        <taxon>Pelagomonadales</taxon>
        <taxon>Aureoumbra</taxon>
    </lineage>
</organism>
<dbReference type="GO" id="GO:0031145">
    <property type="term" value="P:anaphase-promoting complex-dependent catabolic process"/>
    <property type="evidence" value="ECO:0007669"/>
    <property type="project" value="TreeGrafter"/>
</dbReference>
<keyword evidence="6" id="KW-0131">Cell cycle</keyword>
<feature type="domain" description="Anaphase-promoting complex subunit 5" evidence="7">
    <location>
        <begin position="251"/>
        <end position="339"/>
    </location>
</feature>
<dbReference type="GO" id="GO:0005680">
    <property type="term" value="C:anaphase-promoting complex"/>
    <property type="evidence" value="ECO:0007669"/>
    <property type="project" value="InterPro"/>
</dbReference>
<dbReference type="GO" id="GO:0070979">
    <property type="term" value="P:protein K11-linked ubiquitination"/>
    <property type="evidence" value="ECO:0007669"/>
    <property type="project" value="TreeGrafter"/>
</dbReference>
<keyword evidence="5" id="KW-0833">Ubl conjugation pathway</keyword>
<accession>A0A7S3K3W1</accession>
<comment type="similarity">
    <text evidence="1">Belongs to the APC5 family.</text>
</comment>
<name>A0A7S3K3W1_9STRA</name>
<proteinExistence type="inferred from homology"/>
<evidence type="ECO:0000256" key="5">
    <source>
        <dbReference type="ARBA" id="ARBA00022786"/>
    </source>
</evidence>
<dbReference type="PANTHER" id="PTHR12830:SF9">
    <property type="entry name" value="ANAPHASE-PROMOTING COMPLEX SUBUNIT 5"/>
    <property type="match status" value="1"/>
</dbReference>
<dbReference type="PANTHER" id="PTHR12830">
    <property type="entry name" value="ANAPHASE-PROMOTING COMPLEX SUBUNIT 5"/>
    <property type="match status" value="1"/>
</dbReference>
<dbReference type="InterPro" id="IPR037679">
    <property type="entry name" value="Apc5"/>
</dbReference>
<evidence type="ECO:0000259" key="7">
    <source>
        <dbReference type="Pfam" id="PF12862"/>
    </source>
</evidence>
<evidence type="ECO:0000256" key="1">
    <source>
        <dbReference type="ARBA" id="ARBA00007450"/>
    </source>
</evidence>
<evidence type="ECO:0000256" key="3">
    <source>
        <dbReference type="ARBA" id="ARBA00022618"/>
    </source>
</evidence>
<dbReference type="GO" id="GO:0051301">
    <property type="term" value="P:cell division"/>
    <property type="evidence" value="ECO:0007669"/>
    <property type="project" value="UniProtKB-KW"/>
</dbReference>
<protein>
    <recommendedName>
        <fullName evidence="2">Anaphase-promoting complex subunit 5</fullName>
    </recommendedName>
</protein>
<dbReference type="EMBL" id="HBIJ01022651">
    <property type="protein sequence ID" value="CAE0374001.1"/>
    <property type="molecule type" value="Transcribed_RNA"/>
</dbReference>
<gene>
    <name evidence="8" type="ORF">ALAG00032_LOCUS14804</name>
</gene>
<dbReference type="AlphaFoldDB" id="A0A7S3K3W1"/>
<evidence type="ECO:0000256" key="2">
    <source>
        <dbReference type="ARBA" id="ARBA00016066"/>
    </source>
</evidence>
<dbReference type="Pfam" id="PF12862">
    <property type="entry name" value="ANAPC5"/>
    <property type="match status" value="1"/>
</dbReference>
<evidence type="ECO:0000313" key="8">
    <source>
        <dbReference type="EMBL" id="CAE0374001.1"/>
    </source>
</evidence>
<evidence type="ECO:0000256" key="6">
    <source>
        <dbReference type="ARBA" id="ARBA00023306"/>
    </source>
</evidence>
<dbReference type="GO" id="GO:0045842">
    <property type="term" value="P:positive regulation of mitotic metaphase/anaphase transition"/>
    <property type="evidence" value="ECO:0007669"/>
    <property type="project" value="TreeGrafter"/>
</dbReference>
<keyword evidence="4" id="KW-0498">Mitosis</keyword>
<evidence type="ECO:0000256" key="4">
    <source>
        <dbReference type="ARBA" id="ARBA00022776"/>
    </source>
</evidence>
<keyword evidence="3" id="KW-0132">Cell division</keyword>
<dbReference type="InterPro" id="IPR026000">
    <property type="entry name" value="Apc5_dom"/>
</dbReference>